<dbReference type="InterPro" id="IPR036213">
    <property type="entry name" value="Calpain_III_sf"/>
</dbReference>
<name>A0ABR1AH61_POLSC</name>
<evidence type="ECO:0000256" key="4">
    <source>
        <dbReference type="ARBA" id="ARBA00022807"/>
    </source>
</evidence>
<comment type="caution">
    <text evidence="6">The sequence shown here is derived from an EMBL/GenBank/DDBJ whole genome shotgun (WGS) entry which is preliminary data.</text>
</comment>
<evidence type="ECO:0000259" key="5">
    <source>
        <dbReference type="PROSITE" id="PS50004"/>
    </source>
</evidence>
<keyword evidence="2" id="KW-0645">Protease</keyword>
<accession>A0ABR1AH61</accession>
<evidence type="ECO:0000256" key="1">
    <source>
        <dbReference type="ARBA" id="ARBA00007623"/>
    </source>
</evidence>
<dbReference type="Gene3D" id="3.90.70.10">
    <property type="entry name" value="Cysteine proteinases"/>
    <property type="match status" value="1"/>
</dbReference>
<keyword evidence="4" id="KW-0788">Thiol protease</keyword>
<dbReference type="PANTHER" id="PTHR10183">
    <property type="entry name" value="CALPAIN"/>
    <property type="match status" value="1"/>
</dbReference>
<dbReference type="Gene3D" id="2.60.40.150">
    <property type="entry name" value="C2 domain"/>
    <property type="match status" value="1"/>
</dbReference>
<dbReference type="InterPro" id="IPR022684">
    <property type="entry name" value="Calpain_cysteine_protease"/>
</dbReference>
<dbReference type="InterPro" id="IPR035892">
    <property type="entry name" value="C2_domain_sf"/>
</dbReference>
<dbReference type="Proteomes" id="UP001359485">
    <property type="component" value="Unassembled WGS sequence"/>
</dbReference>
<dbReference type="PROSITE" id="PS50004">
    <property type="entry name" value="C2"/>
    <property type="match status" value="1"/>
</dbReference>
<organism evidence="6 7">
    <name type="scientific">Polyplax serrata</name>
    <name type="common">Common mouse louse</name>
    <dbReference type="NCBI Taxonomy" id="468196"/>
    <lineage>
        <taxon>Eukaryota</taxon>
        <taxon>Metazoa</taxon>
        <taxon>Ecdysozoa</taxon>
        <taxon>Arthropoda</taxon>
        <taxon>Hexapoda</taxon>
        <taxon>Insecta</taxon>
        <taxon>Pterygota</taxon>
        <taxon>Neoptera</taxon>
        <taxon>Paraneoptera</taxon>
        <taxon>Psocodea</taxon>
        <taxon>Troctomorpha</taxon>
        <taxon>Phthiraptera</taxon>
        <taxon>Anoplura</taxon>
        <taxon>Polyplacidae</taxon>
        <taxon>Polyplax</taxon>
    </lineage>
</organism>
<dbReference type="InterPro" id="IPR000008">
    <property type="entry name" value="C2_dom"/>
</dbReference>
<keyword evidence="7" id="KW-1185">Reference proteome</keyword>
<dbReference type="EMBL" id="JAWJWF010000049">
    <property type="protein sequence ID" value="KAK6619302.1"/>
    <property type="molecule type" value="Genomic_DNA"/>
</dbReference>
<comment type="similarity">
    <text evidence="1">Belongs to the peptidase C2 family.</text>
</comment>
<gene>
    <name evidence="6" type="ORF">RUM44_003684</name>
</gene>
<feature type="domain" description="C2" evidence="5">
    <location>
        <begin position="331"/>
        <end position="448"/>
    </location>
</feature>
<dbReference type="PANTHER" id="PTHR10183:SF379">
    <property type="entry name" value="CALPAIN-5"/>
    <property type="match status" value="1"/>
</dbReference>
<dbReference type="Pfam" id="PF01067">
    <property type="entry name" value="Calpain_III"/>
    <property type="match status" value="1"/>
</dbReference>
<dbReference type="SUPFAM" id="SSF49758">
    <property type="entry name" value="Calpain large subunit, middle domain (domain III)"/>
    <property type="match status" value="1"/>
</dbReference>
<protein>
    <recommendedName>
        <fullName evidence="5">C2 domain-containing protein</fullName>
    </recommendedName>
</protein>
<dbReference type="Pfam" id="PF00168">
    <property type="entry name" value="C2"/>
    <property type="match status" value="1"/>
</dbReference>
<dbReference type="Gene3D" id="2.60.120.380">
    <property type="match status" value="1"/>
</dbReference>
<dbReference type="SMART" id="SM00720">
    <property type="entry name" value="calpain_III"/>
    <property type="match status" value="1"/>
</dbReference>
<reference evidence="6 7" key="1">
    <citation type="submission" date="2023-09" db="EMBL/GenBank/DDBJ databases">
        <title>Genomes of two closely related lineages of the louse Polyplax serrata with different host specificities.</title>
        <authorList>
            <person name="Martinu J."/>
            <person name="Tarabai H."/>
            <person name="Stefka J."/>
            <person name="Hypsa V."/>
        </authorList>
    </citation>
    <scope>NUCLEOTIDE SEQUENCE [LARGE SCALE GENOMIC DNA]</scope>
    <source>
        <strain evidence="6">98ZLc_SE</strain>
    </source>
</reference>
<sequence length="474" mass="54526">MNVRDVSLAYTQDELGQRTEFGLKRGQAYHITSIKKIHLGDMKIRNLFKGREKVAMVRLRDTGVKKSVENSPNKSITSSTECDGYAYSTSHLTKLLSKNPVWAKMRESEKERLGLHTDYDGEFWLVLNKIKGCASVVLECSTKDVSTFRMPFEDFVVNLEELAIVRLFNNNLFARGRRWYESSVRGAWTIGDRGSLSDRSGGGNTNSETFLRNPQYLFQVDNEEEELTFQMLQWEGVEPATPLSNAQNLRPRHCTLLIGFTIIKVETNRKYRLHKIMSFCQLLVSLDHQRKRELYYRGFFPKGRYLLVPTTYKPGAEGNFLIRLFSQGDVKLREIQRDVPNRSHTFSCLSSPAIWVTVISVKGAVGLGSARNVYCLLKCENQKVKSQISKSDKEIEWSDVFVFYRKYPERPIVVKVYSHNMFLRDKFIGWTELPASVNHSSSQLEATLLRKDNNLIENAIIKLEVLTEDNLMAI</sequence>
<evidence type="ECO:0000313" key="7">
    <source>
        <dbReference type="Proteomes" id="UP001359485"/>
    </source>
</evidence>
<dbReference type="InterPro" id="IPR022683">
    <property type="entry name" value="Calpain_III"/>
</dbReference>
<evidence type="ECO:0000256" key="3">
    <source>
        <dbReference type="ARBA" id="ARBA00022801"/>
    </source>
</evidence>
<dbReference type="PRINTS" id="PR00704">
    <property type="entry name" value="CALPAIN"/>
</dbReference>
<proteinExistence type="inferred from homology"/>
<evidence type="ECO:0000313" key="6">
    <source>
        <dbReference type="EMBL" id="KAK6619302.1"/>
    </source>
</evidence>
<keyword evidence="3" id="KW-0378">Hydrolase</keyword>
<dbReference type="SUPFAM" id="SSF49562">
    <property type="entry name" value="C2 domain (Calcium/lipid-binding domain, CaLB)"/>
    <property type="match status" value="1"/>
</dbReference>
<dbReference type="InterPro" id="IPR022682">
    <property type="entry name" value="Calpain_domain_III"/>
</dbReference>
<evidence type="ECO:0000256" key="2">
    <source>
        <dbReference type="ARBA" id="ARBA00022670"/>
    </source>
</evidence>